<dbReference type="AlphaFoldDB" id="A0A975X9P5"/>
<name>A0A975X9P5_9BURK</name>
<sequence>MPVSFRRSRASHSTLNDALISLNIFLAAVRMSAMTT</sequence>
<protein>
    <submittedName>
        <fullName evidence="1">Uncharacterized protein</fullName>
    </submittedName>
</protein>
<gene>
    <name evidence="1" type="ORF">CBM2587_B60140</name>
</gene>
<evidence type="ECO:0000313" key="2">
    <source>
        <dbReference type="Proteomes" id="UP000256780"/>
    </source>
</evidence>
<reference evidence="1 2" key="1">
    <citation type="submission" date="2018-01" db="EMBL/GenBank/DDBJ databases">
        <authorList>
            <person name="Clerissi C."/>
        </authorList>
    </citation>
    <scope>NUCLEOTIDE SEQUENCE [LARGE SCALE GENOMIC DNA]</scope>
    <source>
        <strain evidence="1">Cupriavidus sp. LMG 19464</strain>
    </source>
</reference>
<dbReference type="Proteomes" id="UP000256780">
    <property type="component" value="Chromosome CBM2587_b"/>
</dbReference>
<organism evidence="1 2">
    <name type="scientific">Cupriavidus taiwanensis</name>
    <dbReference type="NCBI Taxonomy" id="164546"/>
    <lineage>
        <taxon>Bacteria</taxon>
        <taxon>Pseudomonadati</taxon>
        <taxon>Pseudomonadota</taxon>
        <taxon>Betaproteobacteria</taxon>
        <taxon>Burkholderiales</taxon>
        <taxon>Burkholderiaceae</taxon>
        <taxon>Cupriavidus</taxon>
    </lineage>
</organism>
<evidence type="ECO:0000313" key="1">
    <source>
        <dbReference type="EMBL" id="SOY63078.1"/>
    </source>
</evidence>
<proteinExistence type="predicted"/>
<comment type="caution">
    <text evidence="1">The sequence shown here is derived from an EMBL/GenBank/DDBJ whole genome shotgun (WGS) entry which is preliminary data.</text>
</comment>
<accession>A0A975X9P5</accession>
<dbReference type="EMBL" id="OFSQ01000035">
    <property type="protein sequence ID" value="SOY63078.1"/>
    <property type="molecule type" value="Genomic_DNA"/>
</dbReference>